<dbReference type="KEGG" id="lmb:C9I47_0868"/>
<dbReference type="InterPro" id="IPR019613">
    <property type="entry name" value="DUF4198"/>
</dbReference>
<feature type="signal peptide" evidence="1">
    <location>
        <begin position="1"/>
        <end position="26"/>
    </location>
</feature>
<dbReference type="AlphaFoldDB" id="A0A2U9TAN7"/>
<evidence type="ECO:0000313" key="3">
    <source>
        <dbReference type="Proteomes" id="UP000249447"/>
    </source>
</evidence>
<dbReference type="OrthoDB" id="5943at2"/>
<dbReference type="Pfam" id="PF10670">
    <property type="entry name" value="DUF4198"/>
    <property type="match status" value="1"/>
</dbReference>
<proteinExistence type="predicted"/>
<dbReference type="RefSeq" id="WP_111265748.1">
    <property type="nucleotide sequence ID" value="NZ_CP029843.1"/>
</dbReference>
<protein>
    <submittedName>
        <fullName evidence="2">ABC transporter permease</fullName>
    </submittedName>
</protein>
<evidence type="ECO:0000313" key="2">
    <source>
        <dbReference type="EMBL" id="AWV06589.1"/>
    </source>
</evidence>
<feature type="chain" id="PRO_5016064617" evidence="1">
    <location>
        <begin position="27"/>
        <end position="273"/>
    </location>
</feature>
<dbReference type="EMBL" id="CP029843">
    <property type="protein sequence ID" value="AWV06589.1"/>
    <property type="molecule type" value="Genomic_DNA"/>
</dbReference>
<evidence type="ECO:0000256" key="1">
    <source>
        <dbReference type="SAM" id="SignalP"/>
    </source>
</evidence>
<organism evidence="2 3">
    <name type="scientific">Marilutibacter maris</name>
    <dbReference type="NCBI Taxonomy" id="1605891"/>
    <lineage>
        <taxon>Bacteria</taxon>
        <taxon>Pseudomonadati</taxon>
        <taxon>Pseudomonadota</taxon>
        <taxon>Gammaproteobacteria</taxon>
        <taxon>Lysobacterales</taxon>
        <taxon>Lysobacteraceae</taxon>
        <taxon>Marilutibacter</taxon>
    </lineage>
</organism>
<sequence length="273" mass="29398">MKLGRATLAVTLTAALTLVAAPAALAHKAWLQPSQTVFSEKGAWMTVDAAVSNDLFYFNHVPLPLERLQVTAPDGSTMQPQNGSTGKLRSTFDLELAQEGTYRIAMVNHGMFASYKLDGENRRWRGRAEDFAGGIPAGATEVKASESLGRVETFVTVGQPDSTVFKPSGRGLELAPVTHPNDLYAGESATFQLLLDGQPAAGLGVEIVPGATRYRNQQDEIQATTDAQGRFSVTWPQAGMYWLEASHSDGKTTLPQAGERRASYVATFEVLPL</sequence>
<keyword evidence="3" id="KW-1185">Reference proteome</keyword>
<gene>
    <name evidence="2" type="ORF">C9I47_0868</name>
</gene>
<keyword evidence="1" id="KW-0732">Signal</keyword>
<accession>A0A2U9TAN7</accession>
<reference evidence="2 3" key="1">
    <citation type="submission" date="2018-05" db="EMBL/GenBank/DDBJ databases">
        <title>The complete genome of Lysobacter maris HZ9B, a marine bacterium antagonistic against terrestrial plant pathogens.</title>
        <authorList>
            <person name="Zhang X.-Q."/>
        </authorList>
    </citation>
    <scope>NUCLEOTIDE SEQUENCE [LARGE SCALE GENOMIC DNA]</scope>
    <source>
        <strain evidence="2 3">HZ9B</strain>
    </source>
</reference>
<name>A0A2U9TAN7_9GAMM</name>
<dbReference type="Proteomes" id="UP000249447">
    <property type="component" value="Chromosome"/>
</dbReference>